<keyword evidence="2 9" id="KW-1003">Cell membrane</keyword>
<keyword evidence="12" id="KW-1185">Reference proteome</keyword>
<accession>A0A7W0C7J4</accession>
<dbReference type="RefSeq" id="WP_232364653.1">
    <property type="nucleotide sequence ID" value="NZ_JACDUS010000002.1"/>
</dbReference>
<dbReference type="Proteomes" id="UP000525298">
    <property type="component" value="Unassembled WGS sequence"/>
</dbReference>
<evidence type="ECO:0000256" key="5">
    <source>
        <dbReference type="ARBA" id="ARBA00022750"/>
    </source>
</evidence>
<comment type="similarity">
    <text evidence="1 9 10">Belongs to the peptidase A8 family.</text>
</comment>
<dbReference type="GO" id="GO:0005886">
    <property type="term" value="C:plasma membrane"/>
    <property type="evidence" value="ECO:0007669"/>
    <property type="project" value="UniProtKB-SubCell"/>
</dbReference>
<keyword evidence="7 9" id="KW-1133">Transmembrane helix</keyword>
<evidence type="ECO:0000256" key="2">
    <source>
        <dbReference type="ARBA" id="ARBA00022475"/>
    </source>
</evidence>
<evidence type="ECO:0000256" key="9">
    <source>
        <dbReference type="HAMAP-Rule" id="MF_00161"/>
    </source>
</evidence>
<protein>
    <recommendedName>
        <fullName evidence="9">Lipoprotein signal peptidase</fullName>
        <ecNumber evidence="9">3.4.23.36</ecNumber>
    </recommendedName>
    <alternativeName>
        <fullName evidence="9">Prolipoprotein signal peptidase</fullName>
    </alternativeName>
    <alternativeName>
        <fullName evidence="9">Signal peptidase II</fullName>
        <shortName evidence="9">SPase II</shortName>
    </alternativeName>
</protein>
<dbReference type="PANTHER" id="PTHR33695">
    <property type="entry name" value="LIPOPROTEIN SIGNAL PEPTIDASE"/>
    <property type="match status" value="1"/>
</dbReference>
<evidence type="ECO:0000256" key="8">
    <source>
        <dbReference type="ARBA" id="ARBA00023136"/>
    </source>
</evidence>
<keyword evidence="8 9" id="KW-0472">Membrane</keyword>
<evidence type="ECO:0000256" key="6">
    <source>
        <dbReference type="ARBA" id="ARBA00022801"/>
    </source>
</evidence>
<dbReference type="NCBIfam" id="TIGR00077">
    <property type="entry name" value="lspA"/>
    <property type="match status" value="1"/>
</dbReference>
<evidence type="ECO:0000256" key="7">
    <source>
        <dbReference type="ARBA" id="ARBA00022989"/>
    </source>
</evidence>
<dbReference type="HAMAP" id="MF_00161">
    <property type="entry name" value="LspA"/>
    <property type="match status" value="1"/>
</dbReference>
<dbReference type="Pfam" id="PF01252">
    <property type="entry name" value="Peptidase_A8"/>
    <property type="match status" value="1"/>
</dbReference>
<dbReference type="PANTHER" id="PTHR33695:SF1">
    <property type="entry name" value="LIPOPROTEIN SIGNAL PEPTIDASE"/>
    <property type="match status" value="1"/>
</dbReference>
<dbReference type="EMBL" id="JACDUS010000002">
    <property type="protein sequence ID" value="MBA2880614.1"/>
    <property type="molecule type" value="Genomic_DNA"/>
</dbReference>
<keyword evidence="3 9" id="KW-0645">Protease</keyword>
<evidence type="ECO:0000256" key="4">
    <source>
        <dbReference type="ARBA" id="ARBA00022692"/>
    </source>
</evidence>
<comment type="pathway">
    <text evidence="9">Protein modification; lipoprotein biosynthesis (signal peptide cleavage).</text>
</comment>
<keyword evidence="5 9" id="KW-0064">Aspartyl protease</keyword>
<dbReference type="EC" id="3.4.23.36" evidence="9"/>
<dbReference type="PRINTS" id="PR00781">
    <property type="entry name" value="LIPOSIGPTASE"/>
</dbReference>
<dbReference type="InterPro" id="IPR001872">
    <property type="entry name" value="Peptidase_A8"/>
</dbReference>
<sequence length="162" mass="17760">MSFGSKRHGLFAALTAFVIAADQASKFAVVSLVPLYERIAVVPGFFNIVHYRNPGGAFGLFSDNAGLWMAGIFILVTLAALGLILYLYVQTPPEQPVLAAGLSLVLAGAAGNLIDRLRYGQVIDFLDVYFRTWHWPAFNVADSAITVGMIIFAWHVFFKKTF</sequence>
<keyword evidence="4 9" id="KW-0812">Transmembrane</keyword>
<name>A0A7W0C7J4_9BACT</name>
<feature type="transmembrane region" description="Helical" evidence="9">
    <location>
        <begin position="134"/>
        <end position="158"/>
    </location>
</feature>
<comment type="function">
    <text evidence="9">This protein specifically catalyzes the removal of signal peptides from prolipoproteins.</text>
</comment>
<feature type="transmembrane region" description="Helical" evidence="9">
    <location>
        <begin position="67"/>
        <end position="89"/>
    </location>
</feature>
<proteinExistence type="inferred from homology"/>
<organism evidence="11 12">
    <name type="scientific">Desulfosalsimonas propionicica</name>
    <dbReference type="NCBI Taxonomy" id="332175"/>
    <lineage>
        <taxon>Bacteria</taxon>
        <taxon>Pseudomonadati</taxon>
        <taxon>Thermodesulfobacteriota</taxon>
        <taxon>Desulfobacteria</taxon>
        <taxon>Desulfobacterales</taxon>
        <taxon>Desulfosalsimonadaceae</taxon>
        <taxon>Desulfosalsimonas</taxon>
    </lineage>
</organism>
<comment type="caution">
    <text evidence="9">Lacks conserved residue(s) required for the propagation of feature annotation.</text>
</comment>
<keyword evidence="6 9" id="KW-0378">Hydrolase</keyword>
<evidence type="ECO:0000313" key="11">
    <source>
        <dbReference type="EMBL" id="MBA2880614.1"/>
    </source>
</evidence>
<feature type="active site" evidence="9">
    <location>
        <position position="124"/>
    </location>
</feature>
<dbReference type="GO" id="GO:0006508">
    <property type="term" value="P:proteolysis"/>
    <property type="evidence" value="ECO:0007669"/>
    <property type="project" value="UniProtKB-KW"/>
</dbReference>
<comment type="caution">
    <text evidence="11">The sequence shown here is derived from an EMBL/GenBank/DDBJ whole genome shotgun (WGS) entry which is preliminary data.</text>
</comment>
<reference evidence="11 12" key="1">
    <citation type="submission" date="2020-07" db="EMBL/GenBank/DDBJ databases">
        <title>Genomic Encyclopedia of Type Strains, Phase IV (KMG-IV): sequencing the most valuable type-strain genomes for metagenomic binning, comparative biology and taxonomic classification.</title>
        <authorList>
            <person name="Goeker M."/>
        </authorList>
    </citation>
    <scope>NUCLEOTIDE SEQUENCE [LARGE SCALE GENOMIC DNA]</scope>
    <source>
        <strain evidence="11 12">DSM 17721</strain>
    </source>
</reference>
<feature type="active site" evidence="9">
    <location>
        <position position="142"/>
    </location>
</feature>
<evidence type="ECO:0000256" key="3">
    <source>
        <dbReference type="ARBA" id="ARBA00022670"/>
    </source>
</evidence>
<dbReference type="AlphaFoldDB" id="A0A7W0C7J4"/>
<feature type="transmembrane region" description="Helical" evidence="9">
    <location>
        <begin position="96"/>
        <end position="114"/>
    </location>
</feature>
<evidence type="ECO:0000313" key="12">
    <source>
        <dbReference type="Proteomes" id="UP000525298"/>
    </source>
</evidence>
<evidence type="ECO:0000256" key="10">
    <source>
        <dbReference type="RuleBase" id="RU004181"/>
    </source>
</evidence>
<dbReference type="GO" id="GO:0004190">
    <property type="term" value="F:aspartic-type endopeptidase activity"/>
    <property type="evidence" value="ECO:0007669"/>
    <property type="project" value="UniProtKB-UniRule"/>
</dbReference>
<comment type="subcellular location">
    <subcellularLocation>
        <location evidence="9">Cell membrane</location>
        <topology evidence="9">Multi-pass membrane protein</topology>
    </subcellularLocation>
</comment>
<evidence type="ECO:0000256" key="1">
    <source>
        <dbReference type="ARBA" id="ARBA00006139"/>
    </source>
</evidence>
<dbReference type="UniPathway" id="UPA00665"/>
<comment type="catalytic activity">
    <reaction evidence="9">
        <text>Release of signal peptides from bacterial membrane prolipoproteins. Hydrolyzes -Xaa-Yaa-Zaa-|-(S,diacylglyceryl)Cys-, in which Xaa is hydrophobic (preferably Leu), and Yaa (Ala or Ser) and Zaa (Gly or Ala) have small, neutral side chains.</text>
        <dbReference type="EC" id="3.4.23.36"/>
    </reaction>
</comment>
<gene>
    <name evidence="9" type="primary">lspA</name>
    <name evidence="11" type="ORF">HNR65_000932</name>
</gene>